<evidence type="ECO:0000256" key="7">
    <source>
        <dbReference type="ARBA" id="ARBA00022723"/>
    </source>
</evidence>
<keyword evidence="8 15" id="KW-0863">Zinc-finger</keyword>
<feature type="coiled-coil region" evidence="16">
    <location>
        <begin position="337"/>
        <end position="413"/>
    </location>
</feature>
<keyword evidence="5 14" id="KW-0963">Cytoplasm</keyword>
<evidence type="ECO:0000256" key="17">
    <source>
        <dbReference type="SAM" id="MobiDB-lite"/>
    </source>
</evidence>
<dbReference type="InterPro" id="IPR017432">
    <property type="entry name" value="Distrobrevin"/>
</dbReference>
<keyword evidence="11 16" id="KW-0175">Coiled coil</keyword>
<evidence type="ECO:0000259" key="18">
    <source>
        <dbReference type="PROSITE" id="PS50135"/>
    </source>
</evidence>
<feature type="domain" description="ZZ-type" evidence="18">
    <location>
        <begin position="225"/>
        <end position="281"/>
    </location>
</feature>
<dbReference type="Ensembl" id="ENSENLT00000049947.1">
    <property type="protein sequence ID" value="ENSENLP00000048756.1"/>
    <property type="gene ID" value="ENSENLG00000020002.1"/>
</dbReference>
<dbReference type="PROSITE" id="PS01357">
    <property type="entry name" value="ZF_ZZ_1"/>
    <property type="match status" value="1"/>
</dbReference>
<dbReference type="PANTHER" id="PTHR12268">
    <property type="entry name" value="E3 UBIQUITIN-PROTEIN LIGASE KCMF1"/>
    <property type="match status" value="1"/>
</dbReference>
<dbReference type="FunFam" id="1.10.238.10:FF:000014">
    <property type="entry name" value="Dystrobrevin alpha"/>
    <property type="match status" value="1"/>
</dbReference>
<dbReference type="Pfam" id="PF09069">
    <property type="entry name" value="EF-hand_3"/>
    <property type="match status" value="1"/>
</dbReference>
<keyword evidence="6" id="KW-0597">Phosphoprotein</keyword>
<evidence type="ECO:0000256" key="4">
    <source>
        <dbReference type="ARBA" id="ARBA00022475"/>
    </source>
</evidence>
<evidence type="ECO:0000256" key="5">
    <source>
        <dbReference type="ARBA" id="ARBA00022490"/>
    </source>
</evidence>
<dbReference type="InterPro" id="IPR015153">
    <property type="entry name" value="EF-hand_dom_typ1"/>
</dbReference>
<sequence length="602" mass="68239">MPPQTALASRAQELDLIRLSTYRTACKLRFVQKKCNLHLVDIWNVIEAFRENGLNTMDLNAELSVARLEMVLSTIFYQLNKRMPTTHQINVDQSISLLLNFLLAAYDPEGQGKISVLVVKMALATICGGKILDKLRYIFSQISDSAGIMVYSQFDQFLKEVLKLPMAVFEGPSFGYTEQAARACFAQQKKVSLNTFLDMLMSDPPPQCLVWLPLMHRLANVENVFHPVECSYCHTESMMGFRYRCQQCHNYQLCQDCFWRGHASGSHSNQHQMKEYTSWKSPAKKLSHALSKSLSCASSREPLHPMFLEMPEKPLSLAHIAQQQRVPTDLPCSLDANKQQRQLIAELESKNREILQEIQRLRLQHEEASQPPPDRGQQNPTLLAELRLLRQRKDELEQRMSTLQESRRELMVQLEQLMMLLKTQGPGSPRSSPSHTISRPIPTPIHSDSAGTTPTHTPQDSLMGVGGDVQEAFAQGPRRNLRNDLLIAADSITNTMSSLVKELNSEGGSETESTVDSDFGRGDLSATTSSDPFITYKSRYLFDTVSYITNNQYNLVSAAEEECFENDLEQQLEDELKLEELMKHRQEPDKTCMVSSSFPTLQ</sequence>
<feature type="compositionally biased region" description="Polar residues" evidence="17">
    <location>
        <begin position="449"/>
        <end position="460"/>
    </location>
</feature>
<dbReference type="GO" id="GO:0005737">
    <property type="term" value="C:cytoplasm"/>
    <property type="evidence" value="ECO:0007669"/>
    <property type="project" value="UniProtKB-SubCell"/>
</dbReference>
<dbReference type="FunFam" id="1.10.238.10:FF:000016">
    <property type="entry name" value="Dystrobrevin alpha"/>
    <property type="match status" value="1"/>
</dbReference>
<dbReference type="InterPro" id="IPR011992">
    <property type="entry name" value="EF-hand-dom_pair"/>
</dbReference>
<dbReference type="CDD" id="cd02334">
    <property type="entry name" value="ZZ_dystrophin"/>
    <property type="match status" value="1"/>
</dbReference>
<dbReference type="PROSITE" id="PS50135">
    <property type="entry name" value="ZF_ZZ_2"/>
    <property type="match status" value="1"/>
</dbReference>
<dbReference type="InterPro" id="IPR015154">
    <property type="entry name" value="EF-hand_dom_typ2"/>
</dbReference>
<dbReference type="Proteomes" id="UP000472264">
    <property type="component" value="Chromosome 17"/>
</dbReference>
<reference evidence="19" key="2">
    <citation type="submission" date="2025-08" db="UniProtKB">
        <authorList>
            <consortium name="Ensembl"/>
        </authorList>
    </citation>
    <scope>IDENTIFICATION</scope>
</reference>
<dbReference type="Pfam" id="PF09068">
    <property type="entry name" value="EF-hand_2"/>
    <property type="match status" value="1"/>
</dbReference>
<dbReference type="AlphaFoldDB" id="A0A665WXU3"/>
<keyword evidence="7" id="KW-0479">Metal-binding</keyword>
<evidence type="ECO:0000256" key="11">
    <source>
        <dbReference type="ARBA" id="ARBA00023054"/>
    </source>
</evidence>
<dbReference type="PIRSF" id="PIRSF038204">
    <property type="entry name" value="Distrobrevin"/>
    <property type="match status" value="1"/>
</dbReference>
<comment type="subcellular location">
    <subcellularLocation>
        <location evidence="1">Cell membrane</location>
    </subcellularLocation>
    <subcellularLocation>
        <location evidence="2 14">Cytoplasm</location>
    </subcellularLocation>
    <subcellularLocation>
        <location evidence="13">Synapse</location>
    </subcellularLocation>
</comment>
<keyword evidence="20" id="KW-1185">Reference proteome</keyword>
<dbReference type="Gene3D" id="3.30.60.90">
    <property type="match status" value="1"/>
</dbReference>
<dbReference type="GO" id="GO:0099536">
    <property type="term" value="P:synaptic signaling"/>
    <property type="evidence" value="ECO:0007669"/>
    <property type="project" value="TreeGrafter"/>
</dbReference>
<evidence type="ECO:0000256" key="6">
    <source>
        <dbReference type="ARBA" id="ARBA00022553"/>
    </source>
</evidence>
<evidence type="ECO:0000256" key="3">
    <source>
        <dbReference type="ARBA" id="ARBA00009563"/>
    </source>
</evidence>
<dbReference type="InterPro" id="IPR043145">
    <property type="entry name" value="Znf_ZZ_sf"/>
</dbReference>
<feature type="region of interest" description="Disordered" evidence="17">
    <location>
        <begin position="423"/>
        <end position="464"/>
    </location>
</feature>
<dbReference type="SUPFAM" id="SSF57850">
    <property type="entry name" value="RING/U-box"/>
    <property type="match status" value="1"/>
</dbReference>
<reference evidence="19" key="1">
    <citation type="submission" date="2021-04" db="EMBL/GenBank/DDBJ databases">
        <authorList>
            <consortium name="Wellcome Sanger Institute Data Sharing"/>
        </authorList>
    </citation>
    <scope>NUCLEOTIDE SEQUENCE [LARGE SCALE GENOMIC DNA]</scope>
</reference>
<evidence type="ECO:0000256" key="12">
    <source>
        <dbReference type="ARBA" id="ARBA00023136"/>
    </source>
</evidence>
<dbReference type="Pfam" id="PF00569">
    <property type="entry name" value="ZZ"/>
    <property type="match status" value="1"/>
</dbReference>
<evidence type="ECO:0000256" key="10">
    <source>
        <dbReference type="ARBA" id="ARBA00023018"/>
    </source>
</evidence>
<dbReference type="GO" id="GO:0005886">
    <property type="term" value="C:plasma membrane"/>
    <property type="evidence" value="ECO:0007669"/>
    <property type="project" value="UniProtKB-SubCell"/>
</dbReference>
<reference evidence="19" key="3">
    <citation type="submission" date="2025-09" db="UniProtKB">
        <authorList>
            <consortium name="Ensembl"/>
        </authorList>
    </citation>
    <scope>IDENTIFICATION</scope>
</reference>
<dbReference type="GO" id="GO:0045202">
    <property type="term" value="C:synapse"/>
    <property type="evidence" value="ECO:0007669"/>
    <property type="project" value="UniProtKB-SubCell"/>
</dbReference>
<dbReference type="Gene3D" id="1.10.238.10">
    <property type="entry name" value="EF-hand"/>
    <property type="match status" value="2"/>
</dbReference>
<feature type="compositionally biased region" description="Polar residues" evidence="17">
    <location>
        <begin position="425"/>
        <end position="437"/>
    </location>
</feature>
<dbReference type="PANTHER" id="PTHR12268:SF19">
    <property type="entry name" value="DYSTROBREVIN ALPHA"/>
    <property type="match status" value="1"/>
</dbReference>
<dbReference type="SUPFAM" id="SSF47473">
    <property type="entry name" value="EF-hand"/>
    <property type="match status" value="2"/>
</dbReference>
<comment type="similarity">
    <text evidence="3 14">Belongs to the dystrophin family. Dystrobrevin subfamily.</text>
</comment>
<dbReference type="SMART" id="SM00291">
    <property type="entry name" value="ZnF_ZZ"/>
    <property type="match status" value="1"/>
</dbReference>
<evidence type="ECO:0000256" key="8">
    <source>
        <dbReference type="ARBA" id="ARBA00022771"/>
    </source>
</evidence>
<keyword evidence="12" id="KW-0472">Membrane</keyword>
<dbReference type="FunFam" id="3.30.60.90:FF:000002">
    <property type="entry name" value="Dystrobrevin alpha"/>
    <property type="match status" value="1"/>
</dbReference>
<evidence type="ECO:0000256" key="16">
    <source>
        <dbReference type="SAM" id="Coils"/>
    </source>
</evidence>
<evidence type="ECO:0000313" key="20">
    <source>
        <dbReference type="Proteomes" id="UP000472264"/>
    </source>
</evidence>
<gene>
    <name evidence="19" type="primary">dtna</name>
</gene>
<proteinExistence type="inferred from homology"/>
<name>A0A665WXU3_ECHNA</name>
<evidence type="ECO:0000256" key="2">
    <source>
        <dbReference type="ARBA" id="ARBA00004496"/>
    </source>
</evidence>
<evidence type="ECO:0000256" key="1">
    <source>
        <dbReference type="ARBA" id="ARBA00004236"/>
    </source>
</evidence>
<organism evidence="19 20">
    <name type="scientific">Echeneis naucrates</name>
    <name type="common">Live sharksucker</name>
    <dbReference type="NCBI Taxonomy" id="173247"/>
    <lineage>
        <taxon>Eukaryota</taxon>
        <taxon>Metazoa</taxon>
        <taxon>Chordata</taxon>
        <taxon>Craniata</taxon>
        <taxon>Vertebrata</taxon>
        <taxon>Euteleostomi</taxon>
        <taxon>Actinopterygii</taxon>
        <taxon>Neopterygii</taxon>
        <taxon>Teleostei</taxon>
        <taxon>Neoteleostei</taxon>
        <taxon>Acanthomorphata</taxon>
        <taxon>Carangaria</taxon>
        <taxon>Carangiformes</taxon>
        <taxon>Echeneidae</taxon>
        <taxon>Echeneis</taxon>
    </lineage>
</organism>
<dbReference type="InterPro" id="IPR000433">
    <property type="entry name" value="Znf_ZZ"/>
</dbReference>
<evidence type="ECO:0000256" key="15">
    <source>
        <dbReference type="PROSITE-ProRule" id="PRU00228"/>
    </source>
</evidence>
<dbReference type="InterPro" id="IPR050774">
    <property type="entry name" value="KCMF1/Dystrophin"/>
</dbReference>
<keyword evidence="4" id="KW-1003">Cell membrane</keyword>
<evidence type="ECO:0000256" key="9">
    <source>
        <dbReference type="ARBA" id="ARBA00022833"/>
    </source>
</evidence>
<accession>A0A665WXU3</accession>
<dbReference type="GO" id="GO:0008270">
    <property type="term" value="F:zinc ion binding"/>
    <property type="evidence" value="ECO:0007669"/>
    <property type="project" value="UniProtKB-KW"/>
</dbReference>
<keyword evidence="9" id="KW-0862">Zinc</keyword>
<keyword evidence="10" id="KW-0770">Synapse</keyword>
<evidence type="ECO:0000313" key="19">
    <source>
        <dbReference type="Ensembl" id="ENSENLP00000048756.1"/>
    </source>
</evidence>
<dbReference type="CDD" id="cd16249">
    <property type="entry name" value="EFh_DTNA"/>
    <property type="match status" value="1"/>
</dbReference>
<evidence type="ECO:0000256" key="13">
    <source>
        <dbReference type="ARBA" id="ARBA00034103"/>
    </source>
</evidence>
<evidence type="ECO:0000256" key="14">
    <source>
        <dbReference type="PIRNR" id="PIRNR038204"/>
    </source>
</evidence>
<protein>
    <recommendedName>
        <fullName evidence="14">Dystrobrevin</fullName>
    </recommendedName>
</protein>